<dbReference type="PANTHER" id="PTHR31285">
    <property type="entry name" value="NICOTINAMIDE MONONUCLEOTIDE ADENYLYLTRANSFERASE"/>
    <property type="match status" value="1"/>
</dbReference>
<dbReference type="STRING" id="1090322.MettiDRAFT_0406"/>
<organism evidence="2 3">
    <name type="scientific">Methanolobus tindarius DSM 2278</name>
    <dbReference type="NCBI Taxonomy" id="1090322"/>
    <lineage>
        <taxon>Archaea</taxon>
        <taxon>Methanobacteriati</taxon>
        <taxon>Methanobacteriota</taxon>
        <taxon>Stenosarchaea group</taxon>
        <taxon>Methanomicrobia</taxon>
        <taxon>Methanosarcinales</taxon>
        <taxon>Methanosarcinaceae</taxon>
        <taxon>Methanolobus</taxon>
    </lineage>
</organism>
<dbReference type="RefSeq" id="WP_023844137.1">
    <property type="nucleotide sequence ID" value="NZ_AZAJ01000001.1"/>
</dbReference>
<protein>
    <submittedName>
        <fullName evidence="2">Nicotinic acid mononucleotide adenylyltransferase</fullName>
    </submittedName>
</protein>
<keyword evidence="2" id="KW-0548">Nucleotidyltransferase</keyword>
<dbReference type="GO" id="GO:0000309">
    <property type="term" value="F:nicotinamide-nucleotide adenylyltransferase activity"/>
    <property type="evidence" value="ECO:0007669"/>
    <property type="project" value="TreeGrafter"/>
</dbReference>
<dbReference type="OrthoDB" id="141575at2157"/>
<reference evidence="2 3" key="1">
    <citation type="submission" date="2013-08" db="EMBL/GenBank/DDBJ databases">
        <authorList>
            <consortium name="DOE Joint Genome Institute"/>
            <person name="Eisen J."/>
            <person name="Huntemann M."/>
            <person name="Han J."/>
            <person name="Chen A."/>
            <person name="Kyrpides N."/>
            <person name="Mavromatis K."/>
            <person name="Markowitz V."/>
            <person name="Palaniappan K."/>
            <person name="Ivanova N."/>
            <person name="Schaumberg A."/>
            <person name="Pati A."/>
            <person name="Liolios K."/>
            <person name="Nordberg H.P."/>
            <person name="Cantor M.N."/>
            <person name="Hua S.X."/>
            <person name="Woyke T."/>
        </authorList>
    </citation>
    <scope>NUCLEOTIDE SEQUENCE [LARGE SCALE GENOMIC DNA]</scope>
    <source>
        <strain evidence="2 3">DSM 2278</strain>
    </source>
</reference>
<dbReference type="GO" id="GO:0005737">
    <property type="term" value="C:cytoplasm"/>
    <property type="evidence" value="ECO:0007669"/>
    <property type="project" value="TreeGrafter"/>
</dbReference>
<keyword evidence="2" id="KW-0808">Transferase</keyword>
<evidence type="ECO:0000313" key="2">
    <source>
        <dbReference type="EMBL" id="ETA67001.1"/>
    </source>
</evidence>
<dbReference type="SUPFAM" id="SSF52374">
    <property type="entry name" value="Nucleotidylyl transferase"/>
    <property type="match status" value="1"/>
</dbReference>
<dbReference type="Pfam" id="PF01467">
    <property type="entry name" value="CTP_transf_like"/>
    <property type="match status" value="1"/>
</dbReference>
<dbReference type="PANTHER" id="PTHR31285:SF0">
    <property type="entry name" value="NICOTINAMIDE MONONUCLEOTIDE ADENYLYLTRANSFERASE"/>
    <property type="match status" value="1"/>
</dbReference>
<sequence length="403" mass="45068">MKDKITDIHQSPFRMVLAITGGGTEAIGELLRHGRGSDTLLEAIVPYSKESLHELIGKKPDSYVSAETAKDMAMSAYRRALLLDSRTEKAEPLNLIGIGVTCKLAKQGDEREGRQHEVYFASQSYHKTTVSGVSFEKKGSREEQESITANFILNRIASLCKPEKYAKDANLEDNTKDRTLIIDKETEADGETSKLLLNTLESINSGKNSPQKVNLGKNSNKPCIIMSGSFNPCHKNHIEMAMIASEKYGMPVDFEISLANVDKPPIDYISLKERVDSVRVCIQDMGKGSAGNIYLSNSPLFADKAILFPDSVFIIGTDTLNRLFNVNYYREGEDMQSLIDHFRKYNIRFLVFRRKDAQICIEIDIPDICDIVSYDCYNDDGTSSTKIRNERNAVSNNSTGIVY</sequence>
<dbReference type="InterPro" id="IPR014729">
    <property type="entry name" value="Rossmann-like_a/b/a_fold"/>
</dbReference>
<dbReference type="InterPro" id="IPR004821">
    <property type="entry name" value="Cyt_trans-like"/>
</dbReference>
<evidence type="ECO:0000259" key="1">
    <source>
        <dbReference type="Pfam" id="PF01467"/>
    </source>
</evidence>
<dbReference type="Gene3D" id="3.90.950.20">
    <property type="entry name" value="CinA-like"/>
    <property type="match status" value="1"/>
</dbReference>
<comment type="caution">
    <text evidence="2">The sequence shown here is derived from an EMBL/GenBank/DDBJ whole genome shotgun (WGS) entry which is preliminary data.</text>
</comment>
<dbReference type="GO" id="GO:0016887">
    <property type="term" value="F:ATP hydrolysis activity"/>
    <property type="evidence" value="ECO:0007669"/>
    <property type="project" value="TreeGrafter"/>
</dbReference>
<name>W9DUB0_METTI</name>
<dbReference type="Proteomes" id="UP000019483">
    <property type="component" value="Unassembled WGS sequence"/>
</dbReference>
<dbReference type="InterPro" id="IPR036653">
    <property type="entry name" value="CinA-like_C"/>
</dbReference>
<evidence type="ECO:0000313" key="3">
    <source>
        <dbReference type="Proteomes" id="UP000019483"/>
    </source>
</evidence>
<feature type="domain" description="Cytidyltransferase-like" evidence="1">
    <location>
        <begin position="226"/>
        <end position="389"/>
    </location>
</feature>
<gene>
    <name evidence="2" type="ORF">MettiDRAFT_0406</name>
</gene>
<accession>W9DUB0</accession>
<keyword evidence="3" id="KW-1185">Reference proteome</keyword>
<dbReference type="Gene3D" id="3.40.50.620">
    <property type="entry name" value="HUPs"/>
    <property type="match status" value="1"/>
</dbReference>
<dbReference type="AlphaFoldDB" id="W9DUB0"/>
<dbReference type="EMBL" id="AZAJ01000001">
    <property type="protein sequence ID" value="ETA67001.1"/>
    <property type="molecule type" value="Genomic_DNA"/>
</dbReference>
<proteinExistence type="predicted"/>